<keyword evidence="1" id="KW-0812">Transmembrane</keyword>
<dbReference type="STRING" id="1006004.GBAG_2663"/>
<dbReference type="eggNOG" id="ENOG5032R2K">
    <property type="taxonomic scope" value="Bacteria"/>
</dbReference>
<sequence>MTQDEYNKKFGIDISNETTINADAKLFRAFEKAHDIRKFEIELYWKRTAYFWTLIAAIFTGYFLLLTTETAKLPLKEFYLILVASIGLAFSFGWFLAAKGSKFWQENWEGHLDLLEDKITGPLYKTVLMDREPAKRLTASSAPFSVTKINHWIAVMVIFIWFILLLTPLVKQILPILTIIKNITGIKMIVIIFFEMAIIICTFIFIRQMYLKTRTKFKSKPDIRNVKAIDREATLDK</sequence>
<dbReference type="InterPro" id="IPR056918">
    <property type="entry name" value="8xMP"/>
</dbReference>
<keyword evidence="1" id="KW-0472">Membrane</keyword>
<evidence type="ECO:0000313" key="2">
    <source>
        <dbReference type="EMBL" id="KFC80552.1"/>
    </source>
</evidence>
<keyword evidence="3" id="KW-1185">Reference proteome</keyword>
<feature type="transmembrane region" description="Helical" evidence="1">
    <location>
        <begin position="48"/>
        <end position="66"/>
    </location>
</feature>
<dbReference type="EMBL" id="JMPI01000036">
    <property type="protein sequence ID" value="KFC80552.1"/>
    <property type="molecule type" value="Genomic_DNA"/>
</dbReference>
<gene>
    <name evidence="2" type="ORF">GBAG_2663</name>
</gene>
<dbReference type="AlphaFoldDB" id="A0A085GA07"/>
<evidence type="ECO:0000256" key="1">
    <source>
        <dbReference type="SAM" id="Phobius"/>
    </source>
</evidence>
<evidence type="ECO:0000313" key="3">
    <source>
        <dbReference type="Proteomes" id="UP000028653"/>
    </source>
</evidence>
<accession>A0A085GA07</accession>
<feature type="transmembrane region" description="Helical" evidence="1">
    <location>
        <begin position="152"/>
        <end position="174"/>
    </location>
</feature>
<reference evidence="2 3" key="1">
    <citation type="submission" date="2014-05" db="EMBL/GenBank/DDBJ databases">
        <title>ATOL: Assembling a taxonomically balanced genome-scale reconstruction of the evolutionary history of the Enterobacteriaceae.</title>
        <authorList>
            <person name="Plunkett G.III."/>
            <person name="Neeno-Eckwall E.C."/>
            <person name="Glasner J.D."/>
            <person name="Perna N.T."/>
        </authorList>
    </citation>
    <scope>NUCLEOTIDE SEQUENCE [LARGE SCALE GENOMIC DNA]</scope>
    <source>
        <strain evidence="2 3">ATCC 33320</strain>
    </source>
</reference>
<dbReference type="OrthoDB" id="9153185at2"/>
<feature type="transmembrane region" description="Helical" evidence="1">
    <location>
        <begin position="186"/>
        <end position="206"/>
    </location>
</feature>
<protein>
    <submittedName>
        <fullName evidence="2">Putative membrane protein</fullName>
    </submittedName>
</protein>
<feature type="transmembrane region" description="Helical" evidence="1">
    <location>
        <begin position="78"/>
        <end position="97"/>
    </location>
</feature>
<keyword evidence="1" id="KW-1133">Transmembrane helix</keyword>
<name>A0A085GA07_9ENTR</name>
<dbReference type="RefSeq" id="WP_051873712.1">
    <property type="nucleotide sequence ID" value="NZ_JMPI01000036.1"/>
</dbReference>
<comment type="caution">
    <text evidence="2">The sequence shown here is derived from an EMBL/GenBank/DDBJ whole genome shotgun (WGS) entry which is preliminary data.</text>
</comment>
<dbReference type="Pfam" id="PF24838">
    <property type="entry name" value="8xMP"/>
    <property type="match status" value="1"/>
</dbReference>
<organism evidence="2 3">
    <name type="scientific">Buttiauxella agrestis ATCC 33320</name>
    <dbReference type="NCBI Taxonomy" id="1006004"/>
    <lineage>
        <taxon>Bacteria</taxon>
        <taxon>Pseudomonadati</taxon>
        <taxon>Pseudomonadota</taxon>
        <taxon>Gammaproteobacteria</taxon>
        <taxon>Enterobacterales</taxon>
        <taxon>Enterobacteriaceae</taxon>
        <taxon>Buttiauxella</taxon>
    </lineage>
</organism>
<dbReference type="Proteomes" id="UP000028653">
    <property type="component" value="Unassembled WGS sequence"/>
</dbReference>
<proteinExistence type="predicted"/>